<dbReference type="AlphaFoldDB" id="A0A1K1R7B9"/>
<dbReference type="OrthoDB" id="1005072at2"/>
<dbReference type="RefSeq" id="WP_072304947.1">
    <property type="nucleotide sequence ID" value="NZ_FPIY01000008.1"/>
</dbReference>
<dbReference type="InterPro" id="IPR021272">
    <property type="entry name" value="DUF2851"/>
</dbReference>
<reference evidence="2" key="1">
    <citation type="submission" date="2016-11" db="EMBL/GenBank/DDBJ databases">
        <authorList>
            <person name="Varghese N."/>
            <person name="Submissions S."/>
        </authorList>
    </citation>
    <scope>NUCLEOTIDE SEQUENCE [LARGE SCALE GENOMIC DNA]</scope>
    <source>
        <strain evidence="2">DSM 24786</strain>
    </source>
</reference>
<dbReference type="STRING" id="76595.SAMN05660313_03332"/>
<sequence length="427" mass="49139">MREDLLHFIWKYKKLQLKGLQTTNGDTITIVSTGTHNYNEGPDFFNAQVKIGGQLWAGNVEIHLNASHWYAHNHEQDKNYNNVILHVVWEDDATVFRTDNSEIPTLVLKDYISTSVLQNYQQLFSTTKKVFINCEKDIASVDSFLFKNWLDRLYLERLEQKSILVLKLLKDSNNNWEQVLFLMLMKNFGSTINGDSFLNIANNVTYNVFKKVTNKQQQSESLLFGLAGLLQKQDITDTYYMELQKEYAFLQNKFELTINDEVAVAFFKLRPTNFPTIRLSQLSSLYVAHQTLFAKLMQAKNLSEIYAVCNVTASSYWDNHFTFAKESKKSKKKLTKSFVDLLVINTILPLRFCYAKYIGKDDNEAILEIITSLSKEKNSIIAGFTNLSVNVENAKEGQSILQLYKQYCVKNKCLQCAVGSSLLSRNS</sequence>
<dbReference type="Pfam" id="PF11013">
    <property type="entry name" value="DUF2851"/>
    <property type="match status" value="1"/>
</dbReference>
<proteinExistence type="predicted"/>
<accession>A0A1K1R7B9</accession>
<dbReference type="Proteomes" id="UP000183257">
    <property type="component" value="Unassembled WGS sequence"/>
</dbReference>
<gene>
    <name evidence="1" type="ORF">SAMN05660313_03332</name>
</gene>
<name>A0A1K1R7B9_9FLAO</name>
<evidence type="ECO:0000313" key="1">
    <source>
        <dbReference type="EMBL" id="SFW67812.1"/>
    </source>
</evidence>
<dbReference type="EMBL" id="FPIY01000008">
    <property type="protein sequence ID" value="SFW67812.1"/>
    <property type="molecule type" value="Genomic_DNA"/>
</dbReference>
<protein>
    <recommendedName>
        <fullName evidence="3">DUF2851 domain-containing protein</fullName>
    </recommendedName>
</protein>
<evidence type="ECO:0008006" key="3">
    <source>
        <dbReference type="Google" id="ProtNLM"/>
    </source>
</evidence>
<evidence type="ECO:0000313" key="2">
    <source>
        <dbReference type="Proteomes" id="UP000183257"/>
    </source>
</evidence>
<organism evidence="1 2">
    <name type="scientific">Cellulophaga fucicola</name>
    <dbReference type="NCBI Taxonomy" id="76595"/>
    <lineage>
        <taxon>Bacteria</taxon>
        <taxon>Pseudomonadati</taxon>
        <taxon>Bacteroidota</taxon>
        <taxon>Flavobacteriia</taxon>
        <taxon>Flavobacteriales</taxon>
        <taxon>Flavobacteriaceae</taxon>
        <taxon>Cellulophaga</taxon>
    </lineage>
</organism>
<keyword evidence="2" id="KW-1185">Reference proteome</keyword>